<name>A0A4C1T0U4_EUMVA</name>
<dbReference type="EMBL" id="BGZK01000025">
    <property type="protein sequence ID" value="GBP07117.1"/>
    <property type="molecule type" value="Genomic_DNA"/>
</dbReference>
<gene>
    <name evidence="1" type="ORF">EVAR_92035_1</name>
</gene>
<evidence type="ECO:0000313" key="2">
    <source>
        <dbReference type="Proteomes" id="UP000299102"/>
    </source>
</evidence>
<evidence type="ECO:0000313" key="1">
    <source>
        <dbReference type="EMBL" id="GBP07117.1"/>
    </source>
</evidence>
<dbReference type="AlphaFoldDB" id="A0A4C1T0U4"/>
<protein>
    <submittedName>
        <fullName evidence="1">Uncharacterized protein</fullName>
    </submittedName>
</protein>
<sequence>MRFVYFASVKGNTFKLRPVSTFNFLKQIELETEREKSDLNYSSSTRGGASFFPLRALFEYNYGVRNGTGHHLKVCLRRARVRRLVISRRVCAARRTAAVLCTRRRLWLTDFVC</sequence>
<keyword evidence="2" id="KW-1185">Reference proteome</keyword>
<organism evidence="1 2">
    <name type="scientific">Eumeta variegata</name>
    <name type="common">Bagworm moth</name>
    <name type="synonym">Eumeta japonica</name>
    <dbReference type="NCBI Taxonomy" id="151549"/>
    <lineage>
        <taxon>Eukaryota</taxon>
        <taxon>Metazoa</taxon>
        <taxon>Ecdysozoa</taxon>
        <taxon>Arthropoda</taxon>
        <taxon>Hexapoda</taxon>
        <taxon>Insecta</taxon>
        <taxon>Pterygota</taxon>
        <taxon>Neoptera</taxon>
        <taxon>Endopterygota</taxon>
        <taxon>Lepidoptera</taxon>
        <taxon>Glossata</taxon>
        <taxon>Ditrysia</taxon>
        <taxon>Tineoidea</taxon>
        <taxon>Psychidae</taxon>
        <taxon>Oiketicinae</taxon>
        <taxon>Eumeta</taxon>
    </lineage>
</organism>
<reference evidence="1 2" key="1">
    <citation type="journal article" date="2019" name="Commun. Biol.">
        <title>The bagworm genome reveals a unique fibroin gene that provides high tensile strength.</title>
        <authorList>
            <person name="Kono N."/>
            <person name="Nakamura H."/>
            <person name="Ohtoshi R."/>
            <person name="Tomita M."/>
            <person name="Numata K."/>
            <person name="Arakawa K."/>
        </authorList>
    </citation>
    <scope>NUCLEOTIDE SEQUENCE [LARGE SCALE GENOMIC DNA]</scope>
</reference>
<dbReference type="Proteomes" id="UP000299102">
    <property type="component" value="Unassembled WGS sequence"/>
</dbReference>
<comment type="caution">
    <text evidence="1">The sequence shown here is derived from an EMBL/GenBank/DDBJ whole genome shotgun (WGS) entry which is preliminary data.</text>
</comment>
<accession>A0A4C1T0U4</accession>
<proteinExistence type="predicted"/>